<reference evidence="1 2" key="2">
    <citation type="journal article" date="2022" name="Mol. Ecol. Resour.">
        <title>The genomes of chicory, endive, great burdock and yacon provide insights into Asteraceae paleo-polyploidization history and plant inulin production.</title>
        <authorList>
            <person name="Fan W."/>
            <person name="Wang S."/>
            <person name="Wang H."/>
            <person name="Wang A."/>
            <person name="Jiang F."/>
            <person name="Liu H."/>
            <person name="Zhao H."/>
            <person name="Xu D."/>
            <person name="Zhang Y."/>
        </authorList>
    </citation>
    <scope>NUCLEOTIDE SEQUENCE [LARGE SCALE GENOMIC DNA]</scope>
    <source>
        <strain evidence="2">cv. Niubang</strain>
    </source>
</reference>
<protein>
    <submittedName>
        <fullName evidence="1">Uncharacterized protein</fullName>
    </submittedName>
</protein>
<dbReference type="Proteomes" id="UP001055879">
    <property type="component" value="Linkage Group LG16"/>
</dbReference>
<comment type="caution">
    <text evidence="1">The sequence shown here is derived from an EMBL/GenBank/DDBJ whole genome shotgun (WGS) entry which is preliminary data.</text>
</comment>
<keyword evidence="2" id="KW-1185">Reference proteome</keyword>
<dbReference type="EMBL" id="CM042062">
    <property type="protein sequence ID" value="KAI3669178.1"/>
    <property type="molecule type" value="Genomic_DNA"/>
</dbReference>
<organism evidence="1 2">
    <name type="scientific">Arctium lappa</name>
    <name type="common">Greater burdock</name>
    <name type="synonym">Lappa major</name>
    <dbReference type="NCBI Taxonomy" id="4217"/>
    <lineage>
        <taxon>Eukaryota</taxon>
        <taxon>Viridiplantae</taxon>
        <taxon>Streptophyta</taxon>
        <taxon>Embryophyta</taxon>
        <taxon>Tracheophyta</taxon>
        <taxon>Spermatophyta</taxon>
        <taxon>Magnoliopsida</taxon>
        <taxon>eudicotyledons</taxon>
        <taxon>Gunneridae</taxon>
        <taxon>Pentapetalae</taxon>
        <taxon>asterids</taxon>
        <taxon>campanulids</taxon>
        <taxon>Asterales</taxon>
        <taxon>Asteraceae</taxon>
        <taxon>Carduoideae</taxon>
        <taxon>Cardueae</taxon>
        <taxon>Arctiinae</taxon>
        <taxon>Arctium</taxon>
    </lineage>
</organism>
<reference evidence="2" key="1">
    <citation type="journal article" date="2022" name="Mol. Ecol. Resour.">
        <title>The genomes of chicory, endive, great burdock and yacon provide insights into Asteraceae palaeo-polyploidization history and plant inulin production.</title>
        <authorList>
            <person name="Fan W."/>
            <person name="Wang S."/>
            <person name="Wang H."/>
            <person name="Wang A."/>
            <person name="Jiang F."/>
            <person name="Liu H."/>
            <person name="Zhao H."/>
            <person name="Xu D."/>
            <person name="Zhang Y."/>
        </authorList>
    </citation>
    <scope>NUCLEOTIDE SEQUENCE [LARGE SCALE GENOMIC DNA]</scope>
    <source>
        <strain evidence="2">cv. Niubang</strain>
    </source>
</reference>
<evidence type="ECO:0000313" key="1">
    <source>
        <dbReference type="EMBL" id="KAI3669178.1"/>
    </source>
</evidence>
<accession>A0ACB8XM62</accession>
<evidence type="ECO:0000313" key="2">
    <source>
        <dbReference type="Proteomes" id="UP001055879"/>
    </source>
</evidence>
<gene>
    <name evidence="1" type="ORF">L6452_40404</name>
</gene>
<sequence>MSMELAVEQPKEVHQECQWLLTSCFGCQVESVNKSDILLEAVQHNSSLSMLVRAVLLDKKPDEVPISYRKRIPILVLLVVSTRE</sequence>
<name>A0ACB8XM62_ARCLA</name>
<proteinExistence type="predicted"/>